<dbReference type="EMBL" id="DXCV01000031">
    <property type="protein sequence ID" value="HIY87802.1"/>
    <property type="molecule type" value="Genomic_DNA"/>
</dbReference>
<keyword evidence="1" id="KW-0802">TPR repeat</keyword>
<proteinExistence type="predicted"/>
<dbReference type="SMART" id="SM00028">
    <property type="entry name" value="TPR"/>
    <property type="match status" value="1"/>
</dbReference>
<evidence type="ECO:0000313" key="2">
    <source>
        <dbReference type="EMBL" id="HIY87802.1"/>
    </source>
</evidence>
<name>A0A9D2CJF1_9BACE</name>
<feature type="repeat" description="TPR" evidence="1">
    <location>
        <begin position="35"/>
        <end position="68"/>
    </location>
</feature>
<dbReference type="Gene3D" id="1.25.40.10">
    <property type="entry name" value="Tetratricopeptide repeat domain"/>
    <property type="match status" value="1"/>
</dbReference>
<evidence type="ECO:0000256" key="1">
    <source>
        <dbReference type="PROSITE-ProRule" id="PRU00339"/>
    </source>
</evidence>
<dbReference type="PROSITE" id="PS50005">
    <property type="entry name" value="TPR"/>
    <property type="match status" value="1"/>
</dbReference>
<sequence length="91" mass="10840">MEQLELIKEHLWKNQVDEAIRELDALLQDDFAGKDEAYYLRGNAYRKQSNWQQALNDYQRAADLNPESPAVHARRALLDILEFYNKDMYNH</sequence>
<organism evidence="2 3">
    <name type="scientific">Candidatus Bacteroides pullicola</name>
    <dbReference type="NCBI Taxonomy" id="2838475"/>
    <lineage>
        <taxon>Bacteria</taxon>
        <taxon>Pseudomonadati</taxon>
        <taxon>Bacteroidota</taxon>
        <taxon>Bacteroidia</taxon>
        <taxon>Bacteroidales</taxon>
        <taxon>Bacteroidaceae</taxon>
        <taxon>Bacteroides</taxon>
    </lineage>
</organism>
<comment type="caution">
    <text evidence="2">The sequence shown here is derived from an EMBL/GenBank/DDBJ whole genome shotgun (WGS) entry which is preliminary data.</text>
</comment>
<dbReference type="SUPFAM" id="SSF48452">
    <property type="entry name" value="TPR-like"/>
    <property type="match status" value="1"/>
</dbReference>
<dbReference type="Proteomes" id="UP000886851">
    <property type="component" value="Unassembled WGS sequence"/>
</dbReference>
<protein>
    <submittedName>
        <fullName evidence="2">Tetratricopeptide repeat protein</fullName>
    </submittedName>
</protein>
<reference evidence="2" key="1">
    <citation type="journal article" date="2021" name="PeerJ">
        <title>Extensive microbial diversity within the chicken gut microbiome revealed by metagenomics and culture.</title>
        <authorList>
            <person name="Gilroy R."/>
            <person name="Ravi A."/>
            <person name="Getino M."/>
            <person name="Pursley I."/>
            <person name="Horton D.L."/>
            <person name="Alikhan N.F."/>
            <person name="Baker D."/>
            <person name="Gharbi K."/>
            <person name="Hall N."/>
            <person name="Watson M."/>
            <person name="Adriaenssens E.M."/>
            <person name="Foster-Nyarko E."/>
            <person name="Jarju S."/>
            <person name="Secka A."/>
            <person name="Antonio M."/>
            <person name="Oren A."/>
            <person name="Chaudhuri R.R."/>
            <person name="La Ragione R."/>
            <person name="Hildebrand F."/>
            <person name="Pallen M.J."/>
        </authorList>
    </citation>
    <scope>NUCLEOTIDE SEQUENCE</scope>
    <source>
        <strain evidence="2">Gambia2-208</strain>
    </source>
</reference>
<reference evidence="2" key="2">
    <citation type="submission" date="2021-04" db="EMBL/GenBank/DDBJ databases">
        <authorList>
            <person name="Gilroy R."/>
        </authorList>
    </citation>
    <scope>NUCLEOTIDE SEQUENCE</scope>
    <source>
        <strain evidence="2">Gambia2-208</strain>
    </source>
</reference>
<dbReference type="InterPro" id="IPR011990">
    <property type="entry name" value="TPR-like_helical_dom_sf"/>
</dbReference>
<evidence type="ECO:0000313" key="3">
    <source>
        <dbReference type="Proteomes" id="UP000886851"/>
    </source>
</evidence>
<dbReference type="PROSITE" id="PS50293">
    <property type="entry name" value="TPR_REGION"/>
    <property type="match status" value="1"/>
</dbReference>
<dbReference type="InterPro" id="IPR019734">
    <property type="entry name" value="TPR_rpt"/>
</dbReference>
<gene>
    <name evidence="2" type="ORF">H9824_03730</name>
</gene>
<dbReference type="AlphaFoldDB" id="A0A9D2CJF1"/>
<accession>A0A9D2CJF1</accession>
<dbReference type="Pfam" id="PF00515">
    <property type="entry name" value="TPR_1"/>
    <property type="match status" value="1"/>
</dbReference>